<organism evidence="3 4">
    <name type="scientific">Rhinopithecus bieti</name>
    <name type="common">Black snub-nosed monkey</name>
    <name type="synonym">Pygathrix bieti</name>
    <dbReference type="NCBI Taxonomy" id="61621"/>
    <lineage>
        <taxon>Eukaryota</taxon>
        <taxon>Metazoa</taxon>
        <taxon>Chordata</taxon>
        <taxon>Craniata</taxon>
        <taxon>Vertebrata</taxon>
        <taxon>Euteleostomi</taxon>
        <taxon>Mammalia</taxon>
        <taxon>Eutheria</taxon>
        <taxon>Euarchontoglires</taxon>
        <taxon>Primates</taxon>
        <taxon>Haplorrhini</taxon>
        <taxon>Catarrhini</taxon>
        <taxon>Cercopithecidae</taxon>
        <taxon>Colobinae</taxon>
        <taxon>Rhinopithecus</taxon>
    </lineage>
</organism>
<evidence type="ECO:0000313" key="3">
    <source>
        <dbReference type="Ensembl" id="ENSRBIP00000033957.1"/>
    </source>
</evidence>
<dbReference type="SUPFAM" id="SSF55973">
    <property type="entry name" value="S-adenosylmethionine synthetase"/>
    <property type="match status" value="1"/>
</dbReference>
<keyword evidence="4" id="KW-1185">Reference proteome</keyword>
<reference evidence="3 4" key="1">
    <citation type="submission" date="2016-06" db="EMBL/GenBank/DDBJ databases">
        <title>Genome of Rhinopithecus bieti.</title>
        <authorList>
            <person name="Wu"/>
            <person name="C.-I. and Zhang"/>
            <person name="Y."/>
        </authorList>
    </citation>
    <scope>NUCLEOTIDE SEQUENCE</scope>
</reference>
<dbReference type="Gene3D" id="3.30.300.10">
    <property type="match status" value="1"/>
</dbReference>
<dbReference type="GO" id="GO:0004478">
    <property type="term" value="F:methionine adenosyltransferase activity"/>
    <property type="evidence" value="ECO:0007669"/>
    <property type="project" value="InterPro"/>
</dbReference>
<dbReference type="GO" id="GO:0006556">
    <property type="term" value="P:S-adenosylmethionine biosynthetic process"/>
    <property type="evidence" value="ECO:0007669"/>
    <property type="project" value="InterPro"/>
</dbReference>
<dbReference type="InterPro" id="IPR022636">
    <property type="entry name" value="S-AdoMet_synthetase_sfam"/>
</dbReference>
<dbReference type="GO" id="GO:0046872">
    <property type="term" value="F:metal ion binding"/>
    <property type="evidence" value="ECO:0007669"/>
    <property type="project" value="UniProtKB-KW"/>
</dbReference>
<name>A0A2K6MDW4_RHIBE</name>
<gene>
    <name evidence="3" type="primary">MAT2A</name>
</gene>
<dbReference type="Proteomes" id="UP000233180">
    <property type="component" value="Unassembled WGS sequence"/>
</dbReference>
<reference evidence="3" key="3">
    <citation type="submission" date="2025-09" db="UniProtKB">
        <authorList>
            <consortium name="Ensembl"/>
        </authorList>
    </citation>
    <scope>IDENTIFICATION</scope>
</reference>
<dbReference type="Ensembl" id="ENSRBIT00000057940.1">
    <property type="protein sequence ID" value="ENSRBIP00000033957.1"/>
    <property type="gene ID" value="ENSRBIG00000040691.1"/>
</dbReference>
<evidence type="ECO:0000256" key="1">
    <source>
        <dbReference type="ARBA" id="ARBA00022723"/>
    </source>
</evidence>
<feature type="domain" description="S-adenosylmethionine synthetase N-terminal" evidence="2">
    <location>
        <begin position="18"/>
        <end position="100"/>
    </location>
</feature>
<reference evidence="3" key="2">
    <citation type="submission" date="2025-08" db="UniProtKB">
        <authorList>
            <consortium name="Ensembl"/>
        </authorList>
    </citation>
    <scope>IDENTIFICATION</scope>
</reference>
<dbReference type="Pfam" id="PF00438">
    <property type="entry name" value="S-AdoMet_synt_N"/>
    <property type="match status" value="1"/>
</dbReference>
<dbReference type="GeneTree" id="ENSGT00950000183185"/>
<dbReference type="PANTHER" id="PTHR11964">
    <property type="entry name" value="S-ADENOSYLMETHIONINE SYNTHETASE"/>
    <property type="match status" value="1"/>
</dbReference>
<keyword evidence="1" id="KW-0479">Metal-binding</keyword>
<sequence length="101" mass="11070">MNRQLNGFHEAFIEEGTFLFTSESVGEGHPDKICDQISDAVLDAHLQQDPDAKVACETVAKTGMILLAGEITSRAAVDYQKVVREAVKHIGYDDSSKGLKY</sequence>
<evidence type="ECO:0000259" key="2">
    <source>
        <dbReference type="Pfam" id="PF00438"/>
    </source>
</evidence>
<dbReference type="AlphaFoldDB" id="A0A2K6MDW4"/>
<dbReference type="InterPro" id="IPR022628">
    <property type="entry name" value="S-AdoMet_synt_N"/>
</dbReference>
<dbReference type="GO" id="GO:0005524">
    <property type="term" value="F:ATP binding"/>
    <property type="evidence" value="ECO:0007669"/>
    <property type="project" value="InterPro"/>
</dbReference>
<accession>A0A2K6MDW4</accession>
<proteinExistence type="predicted"/>
<evidence type="ECO:0000313" key="4">
    <source>
        <dbReference type="Proteomes" id="UP000233180"/>
    </source>
</evidence>
<dbReference type="InterPro" id="IPR002133">
    <property type="entry name" value="S-AdoMet_synthetase"/>
</dbReference>
<protein>
    <submittedName>
        <fullName evidence="3">Methionine adenosyltransferase 2A</fullName>
    </submittedName>
</protein>